<evidence type="ECO:0000313" key="2">
    <source>
        <dbReference type="EMBL" id="KKK60456.1"/>
    </source>
</evidence>
<gene>
    <name evidence="2" type="ORF">LCGC14_3024170</name>
</gene>
<keyword evidence="1" id="KW-0812">Transmembrane</keyword>
<protein>
    <submittedName>
        <fullName evidence="2">Uncharacterized protein</fullName>
    </submittedName>
</protein>
<accession>A0A0F8ZKJ1</accession>
<dbReference type="EMBL" id="LAZR01062961">
    <property type="protein sequence ID" value="KKK60456.1"/>
    <property type="molecule type" value="Genomic_DNA"/>
</dbReference>
<feature type="transmembrane region" description="Helical" evidence="1">
    <location>
        <begin position="145"/>
        <end position="166"/>
    </location>
</feature>
<comment type="caution">
    <text evidence="2">The sequence shown here is derived from an EMBL/GenBank/DDBJ whole genome shotgun (WGS) entry which is preliminary data.</text>
</comment>
<proteinExistence type="predicted"/>
<feature type="transmembrane region" description="Helical" evidence="1">
    <location>
        <begin position="30"/>
        <end position="52"/>
    </location>
</feature>
<feature type="transmembrane region" description="Helical" evidence="1">
    <location>
        <begin position="59"/>
        <end position="80"/>
    </location>
</feature>
<name>A0A0F8ZKJ1_9ZZZZ</name>
<reference evidence="2" key="1">
    <citation type="journal article" date="2015" name="Nature">
        <title>Complex archaea that bridge the gap between prokaryotes and eukaryotes.</title>
        <authorList>
            <person name="Spang A."/>
            <person name="Saw J.H."/>
            <person name="Jorgensen S.L."/>
            <person name="Zaremba-Niedzwiedzka K."/>
            <person name="Martijn J."/>
            <person name="Lind A.E."/>
            <person name="van Eijk R."/>
            <person name="Schleper C."/>
            <person name="Guy L."/>
            <person name="Ettema T.J."/>
        </authorList>
    </citation>
    <scope>NUCLEOTIDE SEQUENCE</scope>
</reference>
<sequence length="172" mass="17343">MLIVACGIALWAAADVLWIRRTGSSVTLKDFWPMALLLPVAVGAAATLGAGGHSLAKRVILAAVCAAVIGAASAGMSAVLDRPLLEAQKDYRVARTAGRCAFAGGIAQGGPLSPIAGVSAVRAAVTGQPDVRTGDLIARAAADGVWRVFLFSILAVVGAMITEVALPDPGDE</sequence>
<feature type="non-terminal residue" evidence="2">
    <location>
        <position position="1"/>
    </location>
</feature>
<organism evidence="2">
    <name type="scientific">marine sediment metagenome</name>
    <dbReference type="NCBI Taxonomy" id="412755"/>
    <lineage>
        <taxon>unclassified sequences</taxon>
        <taxon>metagenomes</taxon>
        <taxon>ecological metagenomes</taxon>
    </lineage>
</organism>
<keyword evidence="1" id="KW-1133">Transmembrane helix</keyword>
<dbReference type="AlphaFoldDB" id="A0A0F8ZKJ1"/>
<keyword evidence="1" id="KW-0472">Membrane</keyword>
<evidence type="ECO:0000256" key="1">
    <source>
        <dbReference type="SAM" id="Phobius"/>
    </source>
</evidence>